<dbReference type="InterPro" id="IPR023997">
    <property type="entry name" value="TonB-dep_OMP_SusC/RagA_CS"/>
</dbReference>
<evidence type="ECO:0000256" key="3">
    <source>
        <dbReference type="ARBA" id="ARBA00022452"/>
    </source>
</evidence>
<protein>
    <submittedName>
        <fullName evidence="13">TonB-dependent receptor</fullName>
    </submittedName>
</protein>
<dbReference type="PROSITE" id="PS52016">
    <property type="entry name" value="TONB_DEPENDENT_REC_3"/>
    <property type="match status" value="1"/>
</dbReference>
<feature type="domain" description="TonB-dependent receptor plug" evidence="12">
    <location>
        <begin position="121"/>
        <end position="235"/>
    </location>
</feature>
<dbReference type="KEGG" id="ddb:E7747_02860"/>
<organism evidence="13 14">
    <name type="scientific">Duncaniella dubosii</name>
    <dbReference type="NCBI Taxonomy" id="2518971"/>
    <lineage>
        <taxon>Bacteria</taxon>
        <taxon>Pseudomonadati</taxon>
        <taxon>Bacteroidota</taxon>
        <taxon>Bacteroidia</taxon>
        <taxon>Bacteroidales</taxon>
        <taxon>Muribaculaceae</taxon>
        <taxon>Duncaniella</taxon>
    </lineage>
</organism>
<keyword evidence="3 8" id="KW-1134">Transmembrane beta strand</keyword>
<feature type="chain" id="PRO_5020199021" evidence="10">
    <location>
        <begin position="29"/>
        <end position="1024"/>
    </location>
</feature>
<dbReference type="Pfam" id="PF13715">
    <property type="entry name" value="CarbopepD_reg_2"/>
    <property type="match status" value="1"/>
</dbReference>
<dbReference type="FunFam" id="2.60.40.1120:FF:000003">
    <property type="entry name" value="Outer membrane protein Omp121"/>
    <property type="match status" value="1"/>
</dbReference>
<evidence type="ECO:0000313" key="13">
    <source>
        <dbReference type="EMBL" id="QCD41341.1"/>
    </source>
</evidence>
<evidence type="ECO:0000259" key="12">
    <source>
        <dbReference type="Pfam" id="PF07715"/>
    </source>
</evidence>
<evidence type="ECO:0000256" key="9">
    <source>
        <dbReference type="RuleBase" id="RU003357"/>
    </source>
</evidence>
<dbReference type="NCBIfam" id="TIGR04056">
    <property type="entry name" value="OMP_RagA_SusC"/>
    <property type="match status" value="1"/>
</dbReference>
<dbReference type="Gene3D" id="2.40.170.20">
    <property type="entry name" value="TonB-dependent receptor, beta-barrel domain"/>
    <property type="match status" value="1"/>
</dbReference>
<keyword evidence="10" id="KW-0732">Signal</keyword>
<evidence type="ECO:0000256" key="4">
    <source>
        <dbReference type="ARBA" id="ARBA00022692"/>
    </source>
</evidence>
<comment type="subcellular location">
    <subcellularLocation>
        <location evidence="1 8">Cell outer membrane</location>
        <topology evidence="1 8">Multi-pass membrane protein</topology>
    </subcellularLocation>
</comment>
<keyword evidence="6 8" id="KW-0472">Membrane</keyword>
<dbReference type="InterPro" id="IPR000531">
    <property type="entry name" value="Beta-barrel_TonB"/>
</dbReference>
<name>A0A4P7W0G5_9BACT</name>
<evidence type="ECO:0000256" key="6">
    <source>
        <dbReference type="ARBA" id="ARBA00023136"/>
    </source>
</evidence>
<feature type="signal peptide" evidence="10">
    <location>
        <begin position="1"/>
        <end position="28"/>
    </location>
</feature>
<keyword evidence="7 8" id="KW-0998">Cell outer membrane</keyword>
<keyword evidence="13" id="KW-0675">Receptor</keyword>
<comment type="similarity">
    <text evidence="8 9">Belongs to the TonB-dependent receptor family.</text>
</comment>
<dbReference type="EMBL" id="CP039396">
    <property type="protein sequence ID" value="QCD41341.1"/>
    <property type="molecule type" value="Genomic_DNA"/>
</dbReference>
<dbReference type="Pfam" id="PF00593">
    <property type="entry name" value="TonB_dep_Rec_b-barrel"/>
    <property type="match status" value="1"/>
</dbReference>
<accession>A0A4P7W0G5</accession>
<evidence type="ECO:0000256" key="2">
    <source>
        <dbReference type="ARBA" id="ARBA00022448"/>
    </source>
</evidence>
<keyword evidence="14" id="KW-1185">Reference proteome</keyword>
<evidence type="ECO:0000256" key="1">
    <source>
        <dbReference type="ARBA" id="ARBA00004571"/>
    </source>
</evidence>
<dbReference type="Gene3D" id="2.60.40.1120">
    <property type="entry name" value="Carboxypeptidase-like, regulatory domain"/>
    <property type="match status" value="1"/>
</dbReference>
<evidence type="ECO:0000256" key="5">
    <source>
        <dbReference type="ARBA" id="ARBA00023077"/>
    </source>
</evidence>
<dbReference type="InterPro" id="IPR039426">
    <property type="entry name" value="TonB-dep_rcpt-like"/>
</dbReference>
<gene>
    <name evidence="13" type="ORF">E7747_02860</name>
</gene>
<dbReference type="InterPro" id="IPR036942">
    <property type="entry name" value="Beta-barrel_TonB_sf"/>
</dbReference>
<dbReference type="Gene3D" id="2.170.130.10">
    <property type="entry name" value="TonB-dependent receptor, plug domain"/>
    <property type="match status" value="1"/>
</dbReference>
<dbReference type="GO" id="GO:0009279">
    <property type="term" value="C:cell outer membrane"/>
    <property type="evidence" value="ECO:0007669"/>
    <property type="project" value="UniProtKB-SubCell"/>
</dbReference>
<feature type="domain" description="TonB-dependent receptor-like beta-barrel" evidence="11">
    <location>
        <begin position="447"/>
        <end position="905"/>
    </location>
</feature>
<evidence type="ECO:0000256" key="10">
    <source>
        <dbReference type="SAM" id="SignalP"/>
    </source>
</evidence>
<evidence type="ECO:0000313" key="14">
    <source>
        <dbReference type="Proteomes" id="UP000297149"/>
    </source>
</evidence>
<dbReference type="InterPro" id="IPR012910">
    <property type="entry name" value="Plug_dom"/>
</dbReference>
<dbReference type="InterPro" id="IPR008969">
    <property type="entry name" value="CarboxyPept-like_regulatory"/>
</dbReference>
<dbReference type="Pfam" id="PF07715">
    <property type="entry name" value="Plug"/>
    <property type="match status" value="1"/>
</dbReference>
<proteinExistence type="inferred from homology"/>
<dbReference type="NCBIfam" id="TIGR04057">
    <property type="entry name" value="SusC_RagA_signa"/>
    <property type="match status" value="1"/>
</dbReference>
<keyword evidence="4 8" id="KW-0812">Transmembrane</keyword>
<dbReference type="AlphaFoldDB" id="A0A4P7W0G5"/>
<keyword evidence="2 8" id="KW-0813">Transport</keyword>
<dbReference type="Proteomes" id="UP000297149">
    <property type="component" value="Chromosome"/>
</dbReference>
<sequence length="1024" mass="112522">MKNICFQMTRKVWLVAFMALCAAFPAFAQTITVKGTVVDKEGEPLIGASVVVRGETLGTATDIDGNYTISAPSDGTLVVSYVGYETQEIAINGRTEIDVTMSENSVMLGEVVAIGYGTVKKSDATGSVATIKPSEIEAGLATSAQDLLVGASPGVVVTTSGNPSEGGNIQIRGGASLAASNAPLIVIDGVPMDTKGIVGSSNPLALVSPENVESMTILKDASATAIYGSRASNGVIIITTKAGAKGKPQVNFTMNGYINTTRKYLDMMSASQFRNFITEEYGLESAQYGQIRDYDTDWQKELTRTTFSSDYSLSVGGTAGWLPYRVGVTYTDNNGIINNTDMDRLTASINLTPKFFNNLLSVNANVKGAYITNNYGANTLRASAGMNPTLPVIDPNGSPLFSNYTSYVNGGILAGPDAIGETIDSTTSPLNPIAENRAAVSKGTAYQSVGNLQLDLKMPFLTDLRANLNLGYDYQHGENHSNDFINTPKAWNNGYTVLENGNRINIKDGGVSRKYEFQTRVNLLLDFYLNYNHAFESINSTLDVTAGYSWQKFHNKKRDYTRVYEVVNPENEKYIGNQADPTNITIQPHQLVSFFGRVNFTFLDKYLVTATVRRDGTSRFSKDNRWGTFPSVALGWKLLEENFMESARSYMNELKIRAGYGVTGQQDLGDDYFPYLPVYNQWTGGGAVYPSITGQPTVGTYPFYATAYNSNIKWEETHTWNAGVDFGFLNNRILGSLDFYKRKTKDLLTKSPYPAGSNISNAGNMNLGDLENTGIEFNITARPIVTNDFRWTSAFNVAWNKNKITRLADGADTVVDDSGISLGNGNKIQKHQVGQSAFSFYVYEQVYDENGNPLEGVYVDQNGDGEITVDDKIIYHSRDPKVTMNWNNTFNYKNWDFGISLRANLGNWVYNDTQANSAVKEVNNSLPLSNLNTTSFLFNKTTNELACSSYFVQNASFLRCDNITVGYTWDNLLNNRLRLRLYGACQNPFVITKYKGLDPEIFSGIDNNVYPHPLTVSFGIVASF</sequence>
<dbReference type="SUPFAM" id="SSF49464">
    <property type="entry name" value="Carboxypeptidase regulatory domain-like"/>
    <property type="match status" value="1"/>
</dbReference>
<evidence type="ECO:0000259" key="11">
    <source>
        <dbReference type="Pfam" id="PF00593"/>
    </source>
</evidence>
<evidence type="ECO:0000256" key="7">
    <source>
        <dbReference type="ARBA" id="ARBA00023237"/>
    </source>
</evidence>
<keyword evidence="5 9" id="KW-0798">TonB box</keyword>
<dbReference type="SUPFAM" id="SSF56935">
    <property type="entry name" value="Porins"/>
    <property type="match status" value="1"/>
</dbReference>
<evidence type="ECO:0000256" key="8">
    <source>
        <dbReference type="PROSITE-ProRule" id="PRU01360"/>
    </source>
</evidence>
<dbReference type="InterPro" id="IPR037066">
    <property type="entry name" value="Plug_dom_sf"/>
</dbReference>
<dbReference type="InterPro" id="IPR023996">
    <property type="entry name" value="TonB-dep_OMP_SusC/RagA"/>
</dbReference>
<reference evidence="14" key="1">
    <citation type="submission" date="2019-02" db="EMBL/GenBank/DDBJ databases">
        <title>Isolation and identification of novel species under the genus Muribaculum.</title>
        <authorList>
            <person name="Miyake S."/>
            <person name="Ding Y."/>
            <person name="Low A."/>
            <person name="Soh M."/>
            <person name="Seedorf H."/>
        </authorList>
    </citation>
    <scope>NUCLEOTIDE SEQUENCE [LARGE SCALE GENOMIC DNA]</scope>
    <source>
        <strain evidence="14">H5</strain>
    </source>
</reference>